<dbReference type="AlphaFoldDB" id="A0A918WHW8"/>
<dbReference type="CDD" id="cd06849">
    <property type="entry name" value="lipoyl_domain"/>
    <property type="match status" value="1"/>
</dbReference>
<evidence type="ECO:0000313" key="5">
    <source>
        <dbReference type="Proteomes" id="UP000644507"/>
    </source>
</evidence>
<gene>
    <name evidence="4" type="ORF">GCM10007100_12200</name>
</gene>
<dbReference type="Pfam" id="PF00364">
    <property type="entry name" value="Biotin_lipoyl"/>
    <property type="match status" value="1"/>
</dbReference>
<dbReference type="PROSITE" id="PS50968">
    <property type="entry name" value="BIOTINYL_LIPOYL"/>
    <property type="match status" value="1"/>
</dbReference>
<protein>
    <recommendedName>
        <fullName evidence="3">Lipoyl-binding domain-containing protein</fullName>
    </recommendedName>
</protein>
<dbReference type="Proteomes" id="UP000644507">
    <property type="component" value="Unassembled WGS sequence"/>
</dbReference>
<comment type="caution">
    <text evidence="4">The sequence shown here is derived from an EMBL/GenBank/DDBJ whole genome shotgun (WGS) entry which is preliminary data.</text>
</comment>
<accession>A0A918WHW8</accession>
<evidence type="ECO:0000313" key="4">
    <source>
        <dbReference type="EMBL" id="GHC47937.1"/>
    </source>
</evidence>
<dbReference type="EMBL" id="BMXI01000004">
    <property type="protein sequence ID" value="GHC47937.1"/>
    <property type="molecule type" value="Genomic_DNA"/>
</dbReference>
<dbReference type="SUPFAM" id="SSF51230">
    <property type="entry name" value="Single hybrid motif"/>
    <property type="match status" value="1"/>
</dbReference>
<sequence length="131" mass="14771">MPRAEIVVPFFGENSKKAKLVQWHVKDGTAVRIGESLATLETRKVVTDLECYQEGILHHIIREGELVEVGSSIGYLTTDEVEGEDERCQVTLELTTAEIEALDSVRESTSREEFLRKCLQEKLAKSDHLRG</sequence>
<dbReference type="Gene3D" id="2.40.50.100">
    <property type="match status" value="1"/>
</dbReference>
<reference evidence="4" key="1">
    <citation type="journal article" date="2014" name="Int. J. Syst. Evol. Microbiol.">
        <title>Complete genome sequence of Corynebacterium casei LMG S-19264T (=DSM 44701T), isolated from a smear-ripened cheese.</title>
        <authorList>
            <consortium name="US DOE Joint Genome Institute (JGI-PGF)"/>
            <person name="Walter F."/>
            <person name="Albersmeier A."/>
            <person name="Kalinowski J."/>
            <person name="Ruckert C."/>
        </authorList>
    </citation>
    <scope>NUCLEOTIDE SEQUENCE</scope>
    <source>
        <strain evidence="4">KCTC 12988</strain>
    </source>
</reference>
<keyword evidence="5" id="KW-1185">Reference proteome</keyword>
<feature type="domain" description="Lipoyl-binding" evidence="3">
    <location>
        <begin position="3"/>
        <end position="77"/>
    </location>
</feature>
<dbReference type="RefSeq" id="WP_189568341.1">
    <property type="nucleotide sequence ID" value="NZ_BMXI01000004.1"/>
</dbReference>
<evidence type="ECO:0000259" key="3">
    <source>
        <dbReference type="PROSITE" id="PS50968"/>
    </source>
</evidence>
<reference evidence="4" key="2">
    <citation type="submission" date="2020-09" db="EMBL/GenBank/DDBJ databases">
        <authorList>
            <person name="Sun Q."/>
            <person name="Kim S."/>
        </authorList>
    </citation>
    <scope>NUCLEOTIDE SEQUENCE</scope>
    <source>
        <strain evidence="4">KCTC 12988</strain>
    </source>
</reference>
<organism evidence="4 5">
    <name type="scientific">Roseibacillus persicicus</name>
    <dbReference type="NCBI Taxonomy" id="454148"/>
    <lineage>
        <taxon>Bacteria</taxon>
        <taxon>Pseudomonadati</taxon>
        <taxon>Verrucomicrobiota</taxon>
        <taxon>Verrucomicrobiia</taxon>
        <taxon>Verrucomicrobiales</taxon>
        <taxon>Verrucomicrobiaceae</taxon>
        <taxon>Roseibacillus</taxon>
    </lineage>
</organism>
<keyword evidence="2" id="KW-0450">Lipoyl</keyword>
<proteinExistence type="predicted"/>
<dbReference type="PROSITE" id="PS00189">
    <property type="entry name" value="LIPOYL"/>
    <property type="match status" value="1"/>
</dbReference>
<evidence type="ECO:0000256" key="1">
    <source>
        <dbReference type="ARBA" id="ARBA00001938"/>
    </source>
</evidence>
<dbReference type="InterPro" id="IPR000089">
    <property type="entry name" value="Biotin_lipoyl"/>
</dbReference>
<dbReference type="InterPro" id="IPR003016">
    <property type="entry name" value="2-oxoA_DH_lipoyl-BS"/>
</dbReference>
<evidence type="ECO:0000256" key="2">
    <source>
        <dbReference type="ARBA" id="ARBA00022823"/>
    </source>
</evidence>
<comment type="cofactor">
    <cofactor evidence="1">
        <name>(R)-lipoate</name>
        <dbReference type="ChEBI" id="CHEBI:83088"/>
    </cofactor>
</comment>
<name>A0A918WHW8_9BACT</name>
<dbReference type="InterPro" id="IPR011053">
    <property type="entry name" value="Single_hybrid_motif"/>
</dbReference>